<organism evidence="3">
    <name type="scientific">Paenibacillus sp. BIHB 4019</name>
    <dbReference type="NCBI Taxonomy" id="1870819"/>
    <lineage>
        <taxon>Bacteria</taxon>
        <taxon>Bacillati</taxon>
        <taxon>Bacillota</taxon>
        <taxon>Bacilli</taxon>
        <taxon>Bacillales</taxon>
        <taxon>Paenibacillaceae</taxon>
        <taxon>Paenibacillus</taxon>
    </lineage>
</organism>
<name>A0A1B2DMM6_9BACL</name>
<keyword evidence="1 2" id="KW-0732">Signal</keyword>
<protein>
    <recommendedName>
        <fullName evidence="4">ABC transporter substrate-binding protein</fullName>
    </recommendedName>
</protein>
<dbReference type="AlphaFoldDB" id="A0A1B2DMM6"/>
<proteinExistence type="predicted"/>
<evidence type="ECO:0000313" key="3">
    <source>
        <dbReference type="EMBL" id="ANY68963.1"/>
    </source>
</evidence>
<accession>A0A1B2DMM6</accession>
<sequence>MKKLMNQNVLKRMVTCTCISGIMAGVLAGCGSSGNEEAGTGASAEAGPGTTAINIMMIQFGTEPMKKDSPGIKYVEDYTNTKLDFTWVPTSAYDDKVSATLASGKLPDLMLVRRNKDSAMLNAQLSGVFWELTPFLQNTKNLANMSEIAKTNAMIGGKLYGIPRERVLARYGMIFRKDWLDHLGLQQPQSVDDIYKIAKAFTQNDPDGNGKNDTFGIQEDKAMELLKQLNVYNGGPNGWGLQDGKVMPDFVYPEFKEALDLYKKMVEEKLIINDFPIAPKYDYFNKEKAGMYFSVIGDAAGHADLQKANPKVVIDVAQNFAGPKGERVRGTNGYDSLLAIPKSSVKTEEQVKAIIDFLDKMADKKMEDFIAWGLEGTDYELAGGKPVKNEAATSSIGDLWNLRWIYSTTIAMQGEKKELDVKLEKLYEDNLELAVVDLSASLLSETNVQKGNELKTAITDAQTKYVLGELDEKGWNDAVAKWRKDGGDKIIEEFTADYNAIHAK</sequence>
<dbReference type="EMBL" id="CP016808">
    <property type="protein sequence ID" value="ANY68963.1"/>
    <property type="molecule type" value="Genomic_DNA"/>
</dbReference>
<dbReference type="PROSITE" id="PS51257">
    <property type="entry name" value="PROKAR_LIPOPROTEIN"/>
    <property type="match status" value="1"/>
</dbReference>
<gene>
    <name evidence="3" type="ORF">BBD42_22605</name>
</gene>
<dbReference type="PANTHER" id="PTHR43649">
    <property type="entry name" value="ARABINOSE-BINDING PROTEIN-RELATED"/>
    <property type="match status" value="1"/>
</dbReference>
<evidence type="ECO:0000256" key="1">
    <source>
        <dbReference type="ARBA" id="ARBA00022729"/>
    </source>
</evidence>
<evidence type="ECO:0008006" key="4">
    <source>
        <dbReference type="Google" id="ProtNLM"/>
    </source>
</evidence>
<feature type="signal peptide" evidence="2">
    <location>
        <begin position="1"/>
        <end position="28"/>
    </location>
</feature>
<dbReference type="Gene3D" id="3.40.190.10">
    <property type="entry name" value="Periplasmic binding protein-like II"/>
    <property type="match status" value="2"/>
</dbReference>
<dbReference type="RefSeq" id="WP_099520011.1">
    <property type="nucleotide sequence ID" value="NZ_CP016808.1"/>
</dbReference>
<dbReference type="SUPFAM" id="SSF53850">
    <property type="entry name" value="Periplasmic binding protein-like II"/>
    <property type="match status" value="1"/>
</dbReference>
<dbReference type="InterPro" id="IPR050490">
    <property type="entry name" value="Bact_solute-bd_prot1"/>
</dbReference>
<evidence type="ECO:0000256" key="2">
    <source>
        <dbReference type="SAM" id="SignalP"/>
    </source>
</evidence>
<reference evidence="3" key="1">
    <citation type="submission" date="2016-08" db="EMBL/GenBank/DDBJ databases">
        <title>Complete Genome Seqeunce of Paenibacillus sp. BIHB 4019 from tea rhizoplane.</title>
        <authorList>
            <person name="Thakur R."/>
            <person name="Swarnkar M.K."/>
            <person name="Gulati A."/>
        </authorList>
    </citation>
    <scope>NUCLEOTIDE SEQUENCE [LARGE SCALE GENOMIC DNA]</scope>
    <source>
        <strain evidence="3">BIHB4019</strain>
    </source>
</reference>
<dbReference type="PANTHER" id="PTHR43649:SF33">
    <property type="entry name" value="POLYGALACTURONAN_RHAMNOGALACTURONAN-BINDING PROTEIN YTCQ"/>
    <property type="match status" value="1"/>
</dbReference>
<feature type="chain" id="PRO_5008535023" description="ABC transporter substrate-binding protein" evidence="2">
    <location>
        <begin position="29"/>
        <end position="504"/>
    </location>
</feature>